<dbReference type="RefSeq" id="YP_009302618.1">
    <property type="nucleotide sequence ID" value="NC_031245.1"/>
</dbReference>
<name>A0A127AWF6_9CAUD</name>
<keyword evidence="3" id="KW-1185">Reference proteome</keyword>
<dbReference type="KEGG" id="vg:29125397"/>
<dbReference type="Proteomes" id="UP000203261">
    <property type="component" value="Segment"/>
</dbReference>
<evidence type="ECO:0000313" key="2">
    <source>
        <dbReference type="EMBL" id="AMM45029.1"/>
    </source>
</evidence>
<dbReference type="EMBL" id="KT624200">
    <property type="protein sequence ID" value="AMM45029.1"/>
    <property type="molecule type" value="Genomic_DNA"/>
</dbReference>
<evidence type="ECO:0000313" key="3">
    <source>
        <dbReference type="Proteomes" id="UP000203261"/>
    </source>
</evidence>
<evidence type="ECO:0000256" key="1">
    <source>
        <dbReference type="SAM" id="Coils"/>
    </source>
</evidence>
<dbReference type="GeneID" id="29125397"/>
<organism evidence="2 3">
    <name type="scientific">Bacillus phage SP-15</name>
    <dbReference type="NCBI Taxonomy" id="1792032"/>
    <lineage>
        <taxon>Viruses</taxon>
        <taxon>Duplodnaviria</taxon>
        <taxon>Heunggongvirae</taxon>
        <taxon>Uroviricota</taxon>
        <taxon>Caudoviricetes</taxon>
        <taxon>Thornevirus</taxon>
        <taxon>Thornevirus SP15</taxon>
    </lineage>
</organism>
<reference evidence="2 3" key="1">
    <citation type="submission" date="2015-08" db="EMBL/GenBank/DDBJ databases">
        <authorList>
            <person name="Babu N.S."/>
            <person name="Beckwith C.J."/>
            <person name="Beseler K.G."/>
            <person name="Brison A."/>
            <person name="Carone J.V."/>
            <person name="Caskin T.P."/>
            <person name="Diamond M."/>
            <person name="Durham M.E."/>
            <person name="Foxe J.M."/>
            <person name="Go M."/>
            <person name="Henderson B.A."/>
            <person name="Jones I.B."/>
            <person name="McGettigan J.A."/>
            <person name="Micheletti S.J."/>
            <person name="Nasrallah M.E."/>
            <person name="Ortiz D."/>
            <person name="Piller C.R."/>
            <person name="Privatt S.R."/>
            <person name="Schneider S.L."/>
            <person name="Sharp S."/>
            <person name="Smith T.C."/>
            <person name="Stanton J.D."/>
            <person name="Ullery H.E."/>
            <person name="Wilson R.J."/>
            <person name="Serrano M.G."/>
            <person name="Buck G."/>
            <person name="Lee V."/>
            <person name="Wang Y."/>
            <person name="Carvalho R."/>
            <person name="Voegtly L."/>
            <person name="Shi R."/>
            <person name="Duckworth R."/>
            <person name="Johnson A."/>
            <person name="Loviza R."/>
            <person name="Walstead R."/>
            <person name="Shah Z."/>
            <person name="Kiflezghi M."/>
            <person name="Wade K."/>
            <person name="Ball S.L."/>
            <person name="Bradley K.W."/>
            <person name="Asai D.J."/>
            <person name="Bowman C.A."/>
            <person name="Russell D.A."/>
            <person name="Pope W.H."/>
            <person name="Jacobs-Sera D."/>
            <person name="Hendrix R.W."/>
            <person name="Hatfull G.F."/>
        </authorList>
    </citation>
    <scope>NUCLEOTIDE SEQUENCE [LARGE SCALE GENOMIC DNA]</scope>
</reference>
<sequence length="58" mass="6906">MSREDYLIMRKREVLRLLERDCVSPTSRQVIEDYINKLHNRINELESKKNGSNENASL</sequence>
<gene>
    <name evidence="2" type="ORF">SP15_227</name>
</gene>
<proteinExistence type="predicted"/>
<protein>
    <submittedName>
        <fullName evidence="2">Uncharacterized protein</fullName>
    </submittedName>
</protein>
<keyword evidence="1" id="KW-0175">Coiled coil</keyword>
<accession>A0A127AWF6</accession>
<feature type="coiled-coil region" evidence="1">
    <location>
        <begin position="28"/>
        <end position="55"/>
    </location>
</feature>